<dbReference type="VEuPathDB" id="PlasmoDB:PmUG01_14039600"/>
<accession>A0A1C3L2J3</accession>
<feature type="region of interest" description="Disordered" evidence="1">
    <location>
        <begin position="22"/>
        <end position="101"/>
    </location>
</feature>
<dbReference type="EMBL" id="LT594502">
    <property type="protein sequence ID" value="SBT80749.1"/>
    <property type="molecule type" value="Genomic_DNA"/>
</dbReference>
<evidence type="ECO:0000313" key="2">
    <source>
        <dbReference type="EMBL" id="SBT80749.1"/>
    </source>
</evidence>
<dbReference type="Proteomes" id="UP000219799">
    <property type="component" value="Chromosome 14"/>
</dbReference>
<organism evidence="2 3">
    <name type="scientific">Plasmodium malariae</name>
    <dbReference type="NCBI Taxonomy" id="5858"/>
    <lineage>
        <taxon>Eukaryota</taxon>
        <taxon>Sar</taxon>
        <taxon>Alveolata</taxon>
        <taxon>Apicomplexa</taxon>
        <taxon>Aconoidasida</taxon>
        <taxon>Haemosporida</taxon>
        <taxon>Plasmodiidae</taxon>
        <taxon>Plasmodium</taxon>
        <taxon>Plasmodium (Plasmodium)</taxon>
    </lineage>
</organism>
<sequence length="618" mass="71726">MGYKSDCPTDDECTNKKCITGYGGNEKISRESKKDQKKKRKEKKYLGEAENIRKSVDSMRHENSSDREEIKKNFRKKVYNKNNSDEKVLSRERSDLSSSQDLKNLKHGKFIYIKNSKKKNFISKSDKEWEIKGTDSRSISLDSNIKKKKKRDKNSSYGPKNQKYEDTYTRKNKRKLLSPGTQKKEVCGSTENVRKKVKLTRKKHNNSKTREREKVLSRSSACSYSSKGSSNGSSSSSSSRSSGSSSSSSSSRSSGSSSSSSSSRGSGSSSSSSSSRGSGSSISSSSSSRGSGSRSSSSSCTGSSNASDESSVSNSSSRAFKLKKKRRKKKISKYKKKEEKIKKEVSKEELEKKEEYDVHIYDSKEMIRLTINILQNYNFLNNLKILYQKLDNKKKISLENLTDLKLKKKLRHLFRAWKLEKRDNFYRKPANFKENLYDIFTNLLYYFLSKIDIGKLRYNINKRKSIILKKDDEKKENLQVRRNNKYTYDYYDKNENIDLANSNFFSELQEEDYLHLTKNKSDKTKSLRELHEEGYFKDSKEKYKEFLDKHKKIDLWGKNEQEQKFLLNSKNINKERKTFDRETDLSITKFVKKGDYQKLIKSTKQHVNDKFQKSDDKI</sequence>
<name>A0A1C3L2J3_PLAMA</name>
<feature type="region of interest" description="Disordered" evidence="1">
    <location>
        <begin position="133"/>
        <end position="334"/>
    </location>
</feature>
<evidence type="ECO:0000256" key="1">
    <source>
        <dbReference type="SAM" id="MobiDB-lite"/>
    </source>
</evidence>
<feature type="compositionally biased region" description="Low complexity" evidence="1">
    <location>
        <begin position="217"/>
        <end position="317"/>
    </location>
</feature>
<evidence type="ECO:0000313" key="3">
    <source>
        <dbReference type="Proteomes" id="UP000219799"/>
    </source>
</evidence>
<dbReference type="AlphaFoldDB" id="A0A1C3L2J3"/>
<gene>
    <name evidence="2" type="primary">PmlGA01_140024300</name>
    <name evidence="2" type="ORF">PMLGA01_140024300</name>
</gene>
<proteinExistence type="predicted"/>
<feature type="compositionally biased region" description="Basic residues" evidence="1">
    <location>
        <begin position="320"/>
        <end position="334"/>
    </location>
</feature>
<protein>
    <submittedName>
        <fullName evidence="2">Uncharacterized protein</fullName>
    </submittedName>
</protein>
<feature type="compositionally biased region" description="Basic and acidic residues" evidence="1">
    <location>
        <begin position="44"/>
        <end position="72"/>
    </location>
</feature>
<feature type="compositionally biased region" description="Basic and acidic residues" evidence="1">
    <location>
        <begin position="83"/>
        <end position="95"/>
    </location>
</feature>
<reference evidence="2 3" key="1">
    <citation type="submission" date="2016-06" db="EMBL/GenBank/DDBJ databases">
        <authorList>
            <consortium name="Pathogen Informatics"/>
        </authorList>
    </citation>
    <scope>NUCLEOTIDE SEQUENCE [LARGE SCALE GENOMIC DNA]</scope>
    <source>
        <strain evidence="2">PmlGA01</strain>
    </source>
</reference>
<feature type="compositionally biased region" description="Basic residues" evidence="1">
    <location>
        <begin position="195"/>
        <end position="207"/>
    </location>
</feature>